<sequence length="254" mass="27714">MRKATMNLETNLSDGTSIKLDVSLDSDSNSLTASTTFTNTSLLFEIKDSQPSYHAISAPDQRQLPSTMPIPQLPKDIVAIDSGDRTYMFYVNTKQKLSYLISPSADGSGNYIRKVVDLDTDDIEVSEKTQQVAAIAWESDGVRQIRVYYVTANGRLSEVCLSSDKPGQWYQGSLGAPGTNQYTVAEGSSISATVARRTQDSRVSYSLRVFASMAGQENDYGVGTISTFTFGYDAKGQATGQWAFSPISNAITKW</sequence>
<accession>A0A8H4LJN6</accession>
<dbReference type="Gene3D" id="2.120.10.70">
    <property type="entry name" value="Fucose-specific lectin"/>
    <property type="match status" value="1"/>
</dbReference>
<dbReference type="SUPFAM" id="SSF89372">
    <property type="entry name" value="Fucose-specific lectin"/>
    <property type="match status" value="1"/>
</dbReference>
<name>A0A8H4LJN6_9HYPO</name>
<dbReference type="Proteomes" id="UP000554235">
    <property type="component" value="Unassembled WGS sequence"/>
</dbReference>
<evidence type="ECO:0008006" key="4">
    <source>
        <dbReference type="Google" id="ProtNLM"/>
    </source>
</evidence>
<dbReference type="AlphaFoldDB" id="A0A8H4LJN6"/>
<comment type="caution">
    <text evidence="2">The sequence shown here is derived from an EMBL/GenBank/DDBJ whole genome shotgun (WGS) entry which is preliminary data.</text>
</comment>
<proteinExistence type="inferred from homology"/>
<organism evidence="2 3">
    <name type="scientific">Fusarium albosuccineum</name>
    <dbReference type="NCBI Taxonomy" id="1237068"/>
    <lineage>
        <taxon>Eukaryota</taxon>
        <taxon>Fungi</taxon>
        <taxon>Dikarya</taxon>
        <taxon>Ascomycota</taxon>
        <taxon>Pezizomycotina</taxon>
        <taxon>Sordariomycetes</taxon>
        <taxon>Hypocreomycetidae</taxon>
        <taxon>Hypocreales</taxon>
        <taxon>Nectriaceae</taxon>
        <taxon>Fusarium</taxon>
        <taxon>Fusarium decemcellulare species complex</taxon>
    </lineage>
</organism>
<keyword evidence="3" id="KW-1185">Reference proteome</keyword>
<evidence type="ECO:0000313" key="3">
    <source>
        <dbReference type="Proteomes" id="UP000554235"/>
    </source>
</evidence>
<evidence type="ECO:0000313" key="2">
    <source>
        <dbReference type="EMBL" id="KAF4470617.1"/>
    </source>
</evidence>
<dbReference type="OrthoDB" id="4652505at2759"/>
<gene>
    <name evidence="2" type="ORF">FALBO_2483</name>
</gene>
<dbReference type="Pfam" id="PF07938">
    <property type="entry name" value="Fungal_lectin"/>
    <property type="match status" value="1"/>
</dbReference>
<dbReference type="InterPro" id="IPR012475">
    <property type="entry name" value="Fungal_lectin"/>
</dbReference>
<dbReference type="EMBL" id="JAADYS010000320">
    <property type="protein sequence ID" value="KAF4470617.1"/>
    <property type="molecule type" value="Genomic_DNA"/>
</dbReference>
<reference evidence="2 3" key="1">
    <citation type="submission" date="2020-01" db="EMBL/GenBank/DDBJ databases">
        <title>Identification and distribution of gene clusters putatively required for synthesis of sphingolipid metabolism inhibitors in phylogenetically diverse species of the filamentous fungus Fusarium.</title>
        <authorList>
            <person name="Kim H.-S."/>
            <person name="Busman M."/>
            <person name="Brown D.W."/>
            <person name="Divon H."/>
            <person name="Uhlig S."/>
            <person name="Proctor R.H."/>
        </authorList>
    </citation>
    <scope>NUCLEOTIDE SEQUENCE [LARGE SCALE GENOMIC DNA]</scope>
    <source>
        <strain evidence="2 3">NRRL 20459</strain>
    </source>
</reference>
<evidence type="ECO:0000256" key="1">
    <source>
        <dbReference type="ARBA" id="ARBA00009042"/>
    </source>
</evidence>
<protein>
    <recommendedName>
        <fullName evidence="4">Fucose-specific lectin</fullName>
    </recommendedName>
</protein>
<comment type="similarity">
    <text evidence="1">Belongs to the fungal fucose-specific lectin family.</text>
</comment>